<evidence type="ECO:0000313" key="7">
    <source>
        <dbReference type="EMBL" id="KAK5612083.1"/>
    </source>
</evidence>
<feature type="signal peptide" evidence="6">
    <location>
        <begin position="1"/>
        <end position="18"/>
    </location>
</feature>
<dbReference type="SMART" id="SM00263">
    <property type="entry name" value="LYZ1"/>
    <property type="match status" value="1"/>
</dbReference>
<dbReference type="GO" id="GO:0031640">
    <property type="term" value="P:killing of cells of another organism"/>
    <property type="evidence" value="ECO:0007669"/>
    <property type="project" value="UniProtKB-KW"/>
</dbReference>
<comment type="caution">
    <text evidence="7">The sequence shown here is derived from an EMBL/GenBank/DDBJ whole genome shotgun (WGS) entry which is preliminary data.</text>
</comment>
<comment type="similarity">
    <text evidence="1 5">Belongs to the glycosyl hydrolase 22 family.</text>
</comment>
<dbReference type="PRINTS" id="PR00135">
    <property type="entry name" value="LYZLACT"/>
</dbReference>
<dbReference type="GO" id="GO:0042742">
    <property type="term" value="P:defense response to bacterium"/>
    <property type="evidence" value="ECO:0007669"/>
    <property type="project" value="UniProtKB-KW"/>
</dbReference>
<proteinExistence type="inferred from homology"/>
<evidence type="ECO:0000256" key="1">
    <source>
        <dbReference type="ARBA" id="ARBA00010859"/>
    </source>
</evidence>
<accession>A0AAV9RSP1</accession>
<protein>
    <recommendedName>
        <fullName evidence="2">lysozyme</fullName>
        <ecNumber evidence="2">3.2.1.17</ecNumber>
    </recommendedName>
</protein>
<dbReference type="EMBL" id="JAHHUM010001451">
    <property type="protein sequence ID" value="KAK5612083.1"/>
    <property type="molecule type" value="Genomic_DNA"/>
</dbReference>
<dbReference type="EC" id="3.2.1.17" evidence="2"/>
<dbReference type="Gene3D" id="1.10.530.10">
    <property type="match status" value="1"/>
</dbReference>
<gene>
    <name evidence="7" type="ORF">CRENBAI_000751</name>
</gene>
<evidence type="ECO:0000256" key="4">
    <source>
        <dbReference type="ARBA" id="ARBA00023157"/>
    </source>
</evidence>
<evidence type="ECO:0000256" key="2">
    <source>
        <dbReference type="ARBA" id="ARBA00012732"/>
    </source>
</evidence>
<dbReference type="GO" id="GO:0003796">
    <property type="term" value="F:lysozyme activity"/>
    <property type="evidence" value="ECO:0007669"/>
    <property type="project" value="UniProtKB-EC"/>
</dbReference>
<dbReference type="PROSITE" id="PS51348">
    <property type="entry name" value="GLYCOSYL_HYDROL_F22_2"/>
    <property type="match status" value="1"/>
</dbReference>
<evidence type="ECO:0000256" key="5">
    <source>
        <dbReference type="RuleBase" id="RU004440"/>
    </source>
</evidence>
<keyword evidence="3" id="KW-0081">Bacteriolytic enzyme</keyword>
<dbReference type="Pfam" id="PF00062">
    <property type="entry name" value="Lys"/>
    <property type="match status" value="1"/>
</dbReference>
<keyword evidence="3" id="KW-0929">Antimicrobial</keyword>
<dbReference type="Proteomes" id="UP001311232">
    <property type="component" value="Unassembled WGS sequence"/>
</dbReference>
<keyword evidence="8" id="KW-1185">Reference proteome</keyword>
<sequence length="146" mass="16727">MGMMKILVLLLLVAMAGAKVFQRCDWARTLKSRGMDGYRGISLANWVCLTEHESRFNTRATNLNRDGSTDYGIFQINNRWWCNDGQIQTANGCRIRCSQLLADDVSDAINCAKRVVRDPQGIEAWVAWRLHCKNKDLRNYLRDCSP</sequence>
<evidence type="ECO:0000256" key="6">
    <source>
        <dbReference type="SAM" id="SignalP"/>
    </source>
</evidence>
<keyword evidence="6" id="KW-0732">Signal</keyword>
<feature type="chain" id="PRO_5043776666" description="lysozyme" evidence="6">
    <location>
        <begin position="19"/>
        <end position="146"/>
    </location>
</feature>
<evidence type="ECO:0000256" key="3">
    <source>
        <dbReference type="ARBA" id="ARBA00022638"/>
    </source>
</evidence>
<dbReference type="InterPro" id="IPR000974">
    <property type="entry name" value="Glyco_hydro_22_lys"/>
</dbReference>
<dbReference type="FunFam" id="1.10.530.10:FF:000001">
    <property type="entry name" value="Lysozyme C"/>
    <property type="match status" value="1"/>
</dbReference>
<dbReference type="CDD" id="cd16897">
    <property type="entry name" value="LYZ_C"/>
    <property type="match status" value="1"/>
</dbReference>
<name>A0AAV9RSP1_9TELE</name>
<dbReference type="PANTHER" id="PTHR11407:SF63">
    <property type="entry name" value="LYSOZYME C"/>
    <property type="match status" value="1"/>
</dbReference>
<dbReference type="PRINTS" id="PR00137">
    <property type="entry name" value="LYSOZYME"/>
</dbReference>
<keyword evidence="4" id="KW-1015">Disulfide bond</keyword>
<dbReference type="InterPro" id="IPR023346">
    <property type="entry name" value="Lysozyme-like_dom_sf"/>
</dbReference>
<reference evidence="7 8" key="1">
    <citation type="submission" date="2021-06" db="EMBL/GenBank/DDBJ databases">
        <authorList>
            <person name="Palmer J.M."/>
        </authorList>
    </citation>
    <scope>NUCLEOTIDE SEQUENCE [LARGE SCALE GENOMIC DNA]</scope>
    <source>
        <strain evidence="7 8">MEX-2019</strain>
        <tissue evidence="7">Muscle</tissue>
    </source>
</reference>
<dbReference type="SUPFAM" id="SSF53955">
    <property type="entry name" value="Lysozyme-like"/>
    <property type="match status" value="1"/>
</dbReference>
<dbReference type="InterPro" id="IPR001916">
    <property type="entry name" value="Glyco_hydro_22"/>
</dbReference>
<evidence type="ECO:0000313" key="8">
    <source>
        <dbReference type="Proteomes" id="UP001311232"/>
    </source>
</evidence>
<dbReference type="PANTHER" id="PTHR11407">
    <property type="entry name" value="LYSOZYME C"/>
    <property type="match status" value="1"/>
</dbReference>
<dbReference type="AlphaFoldDB" id="A0AAV9RSP1"/>
<organism evidence="7 8">
    <name type="scientific">Crenichthys baileyi</name>
    <name type="common">White River springfish</name>
    <dbReference type="NCBI Taxonomy" id="28760"/>
    <lineage>
        <taxon>Eukaryota</taxon>
        <taxon>Metazoa</taxon>
        <taxon>Chordata</taxon>
        <taxon>Craniata</taxon>
        <taxon>Vertebrata</taxon>
        <taxon>Euteleostomi</taxon>
        <taxon>Actinopterygii</taxon>
        <taxon>Neopterygii</taxon>
        <taxon>Teleostei</taxon>
        <taxon>Neoteleostei</taxon>
        <taxon>Acanthomorphata</taxon>
        <taxon>Ovalentaria</taxon>
        <taxon>Atherinomorphae</taxon>
        <taxon>Cyprinodontiformes</taxon>
        <taxon>Goodeidae</taxon>
        <taxon>Crenichthys</taxon>
    </lineage>
</organism>